<comment type="caution">
    <text evidence="1">The sequence shown here is derived from an EMBL/GenBank/DDBJ whole genome shotgun (WGS) entry which is preliminary data.</text>
</comment>
<dbReference type="Proteomes" id="UP000071859">
    <property type="component" value="Unassembled WGS sequence"/>
</dbReference>
<dbReference type="RefSeq" id="WP_062611203.1">
    <property type="nucleotide sequence ID" value="NZ_FCOX02000069.1"/>
</dbReference>
<dbReference type="EMBL" id="FCOX02000069">
    <property type="protein sequence ID" value="SAL04836.1"/>
    <property type="molecule type" value="Genomic_DNA"/>
</dbReference>
<protein>
    <submittedName>
        <fullName evidence="1">T4-like virus tail tube protein gp19</fullName>
    </submittedName>
</protein>
<dbReference type="NCBIfam" id="TIGR02241">
    <property type="entry name" value="conserved hypothetical phage tail region protein"/>
    <property type="match status" value="1"/>
</dbReference>
<gene>
    <name evidence="1" type="ORF">AWB78_07155</name>
</gene>
<dbReference type="InterPro" id="IPR010667">
    <property type="entry name" value="Phage_T4_Gp19"/>
</dbReference>
<dbReference type="GO" id="GO:0005198">
    <property type="term" value="F:structural molecule activity"/>
    <property type="evidence" value="ECO:0007669"/>
    <property type="project" value="InterPro"/>
</dbReference>
<reference evidence="1" key="1">
    <citation type="submission" date="2016-01" db="EMBL/GenBank/DDBJ databases">
        <authorList>
            <person name="Peeters C."/>
        </authorList>
    </citation>
    <scope>NUCLEOTIDE SEQUENCE</scope>
    <source>
        <strain evidence="1">LMG 29321</strain>
    </source>
</reference>
<accession>A0A158EEL5</accession>
<proteinExistence type="predicted"/>
<keyword evidence="2" id="KW-1185">Reference proteome</keyword>
<organism evidence="1 2">
    <name type="scientific">Caballeronia calidae</name>
    <dbReference type="NCBI Taxonomy" id="1777139"/>
    <lineage>
        <taxon>Bacteria</taxon>
        <taxon>Pseudomonadati</taxon>
        <taxon>Pseudomonadota</taxon>
        <taxon>Betaproteobacteria</taxon>
        <taxon>Burkholderiales</taxon>
        <taxon>Burkholderiaceae</taxon>
        <taxon>Caballeronia</taxon>
    </lineage>
</organism>
<evidence type="ECO:0000313" key="2">
    <source>
        <dbReference type="Proteomes" id="UP000071859"/>
    </source>
</evidence>
<dbReference type="PANTHER" id="PTHR38009">
    <property type="entry name" value="CONSERVED HYPOTHETICAL PHAGE TAIL PROTEIN"/>
    <property type="match status" value="1"/>
</dbReference>
<dbReference type="InterPro" id="IPR011747">
    <property type="entry name" value="CHP02241"/>
</dbReference>
<dbReference type="OrthoDB" id="9799891at2"/>
<sequence length="171" mass="19251">MYTFKPSGHRFDPYKTFRFRVKLDGRDVAGISKVSALKRTTEVIEYRDGGDPLGLRKNPGITKFEPLTLERGLTLDREFEVWASQVWKLGNPAGTQIALANFRKDIKLELHNEAGQVVLAFDVFRCWVSEYSALPELDASANAVAIESMVLQHEGCRRDDAVPEPVEPKSV</sequence>
<dbReference type="PANTHER" id="PTHR38009:SF1">
    <property type="entry name" value="CONSERVED HYPOTHETICAL PHAGE TAIL PROTEIN"/>
    <property type="match status" value="1"/>
</dbReference>
<dbReference type="Pfam" id="PF06841">
    <property type="entry name" value="Phage_T4_gp19"/>
    <property type="match status" value="1"/>
</dbReference>
<evidence type="ECO:0000313" key="1">
    <source>
        <dbReference type="EMBL" id="SAL04836.1"/>
    </source>
</evidence>
<name>A0A158EEL5_9BURK</name>
<dbReference type="AlphaFoldDB" id="A0A158EEL5"/>